<comment type="caution">
    <text evidence="2">The sequence shown here is derived from an EMBL/GenBank/DDBJ whole genome shotgun (WGS) entry which is preliminary data.</text>
</comment>
<keyword evidence="3" id="KW-1185">Reference proteome</keyword>
<dbReference type="RefSeq" id="WP_129274816.1">
    <property type="nucleotide sequence ID" value="NZ_MZXW01000050.1"/>
</dbReference>
<gene>
    <name evidence="2" type="ORF">B5V03_34135</name>
</gene>
<evidence type="ECO:0000313" key="2">
    <source>
        <dbReference type="EMBL" id="RXT36678.1"/>
    </source>
</evidence>
<keyword evidence="1" id="KW-0732">Signal</keyword>
<dbReference type="EMBL" id="MZXW01000050">
    <property type="protein sequence ID" value="RXT36678.1"/>
    <property type="molecule type" value="Genomic_DNA"/>
</dbReference>
<dbReference type="Proteomes" id="UP000290819">
    <property type="component" value="Unassembled WGS sequence"/>
</dbReference>
<name>A0A4Q1UM68_9BRAD</name>
<reference evidence="2 3" key="1">
    <citation type="submission" date="2017-03" db="EMBL/GenBank/DDBJ databases">
        <authorList>
            <person name="Safronova V.I."/>
            <person name="Sazanova A.L."/>
            <person name="Chirak E.R."/>
        </authorList>
    </citation>
    <scope>NUCLEOTIDE SEQUENCE [LARGE SCALE GENOMIC DNA]</scope>
    <source>
        <strain evidence="2 3">Opo-243</strain>
    </source>
</reference>
<evidence type="ECO:0000313" key="3">
    <source>
        <dbReference type="Proteomes" id="UP000290819"/>
    </source>
</evidence>
<evidence type="ECO:0008006" key="4">
    <source>
        <dbReference type="Google" id="ProtNLM"/>
    </source>
</evidence>
<evidence type="ECO:0000256" key="1">
    <source>
        <dbReference type="SAM" id="SignalP"/>
    </source>
</evidence>
<protein>
    <recommendedName>
        <fullName evidence="4">DUF1579 domain-containing protein</fullName>
    </recommendedName>
</protein>
<dbReference type="AlphaFoldDB" id="A0A4Q1UM68"/>
<sequence>MNPSSIMKTSILALIVSIMAFCNAPVGAFEMPTPEVMKICAAELRSQKGAAPVAWSKKPLPSLYRRAFGRWLTRTETVELWVVHRNSNGSSTITARTLSHQPEERGFLVMVMDDKRVVKIDGVAAFDFAFSPREANGVAGVFFCDKNGPSFEWLWTGDDWRVDRGDLPSPDKEKTE</sequence>
<feature type="signal peptide" evidence="1">
    <location>
        <begin position="1"/>
        <end position="28"/>
    </location>
</feature>
<accession>A0A4Q1UM68</accession>
<organism evidence="2 3">
    <name type="scientific">Bradyrhizobium betae</name>
    <dbReference type="NCBI Taxonomy" id="244734"/>
    <lineage>
        <taxon>Bacteria</taxon>
        <taxon>Pseudomonadati</taxon>
        <taxon>Pseudomonadota</taxon>
        <taxon>Alphaproteobacteria</taxon>
        <taxon>Hyphomicrobiales</taxon>
        <taxon>Nitrobacteraceae</taxon>
        <taxon>Bradyrhizobium</taxon>
    </lineage>
</organism>
<feature type="chain" id="PRO_5020982007" description="DUF1579 domain-containing protein" evidence="1">
    <location>
        <begin position="29"/>
        <end position="176"/>
    </location>
</feature>
<proteinExistence type="predicted"/>